<dbReference type="Proteomes" id="UP000295701">
    <property type="component" value="Unassembled WGS sequence"/>
</dbReference>
<accession>A0A4R6AQI7</accession>
<dbReference type="InterPro" id="IPR056490">
    <property type="entry name" value="Rcc01698_C"/>
</dbReference>
<evidence type="ECO:0000259" key="1">
    <source>
        <dbReference type="Pfam" id="PF13547"/>
    </source>
</evidence>
<name>A0A4R6AQI7_9RHOB</name>
<dbReference type="InterPro" id="IPR032876">
    <property type="entry name" value="J_dom"/>
</dbReference>
<feature type="domain" description="GTA TIM-barrel-like" evidence="1">
    <location>
        <begin position="448"/>
        <end position="746"/>
    </location>
</feature>
<proteinExistence type="predicted"/>
<feature type="domain" description="Rcc01698-like C-terminal" evidence="3">
    <location>
        <begin position="1065"/>
        <end position="1164"/>
    </location>
</feature>
<reference evidence="4 5" key="1">
    <citation type="submission" date="2019-03" db="EMBL/GenBank/DDBJ databases">
        <title>Primorskyibacter sp. SS33 isolated from sediments.</title>
        <authorList>
            <person name="Xunke S."/>
        </authorList>
    </citation>
    <scope>NUCLEOTIDE SEQUENCE [LARGE SCALE GENOMIC DNA]</scope>
    <source>
        <strain evidence="4 5">SS33</strain>
    </source>
</reference>
<gene>
    <name evidence="4" type="ORF">E2L08_00330</name>
</gene>
<feature type="domain" description="Tip attachment protein J" evidence="2">
    <location>
        <begin position="809"/>
        <end position="973"/>
    </location>
</feature>
<dbReference type="Gene3D" id="3.20.20.80">
    <property type="entry name" value="Glycosidases"/>
    <property type="match status" value="1"/>
</dbReference>
<dbReference type="Pfam" id="PF13547">
    <property type="entry name" value="GTA_TIM"/>
    <property type="match status" value="1"/>
</dbReference>
<evidence type="ECO:0008006" key="6">
    <source>
        <dbReference type="Google" id="ProtNLM"/>
    </source>
</evidence>
<evidence type="ECO:0000313" key="4">
    <source>
        <dbReference type="EMBL" id="TDL83963.1"/>
    </source>
</evidence>
<evidence type="ECO:0000313" key="5">
    <source>
        <dbReference type="Proteomes" id="UP000295701"/>
    </source>
</evidence>
<evidence type="ECO:0000259" key="3">
    <source>
        <dbReference type="Pfam" id="PF23666"/>
    </source>
</evidence>
<dbReference type="CDD" id="cd19607">
    <property type="entry name" value="GTA_TIM-barrel-like"/>
    <property type="match status" value="1"/>
</dbReference>
<sequence length="1328" mass="142248">MATLVLGAAGAAIGGSIGGAILGVGAATIGGFIGSTIGSVVDSWIISSLAPTQRIEGARMDGLRIASATEGAVILRLYGRMRIGGNIIWATDFREETKTTTQGGGKGGGGGGKVKTTEYFYYASFAVALSEGPITGIGRIWADGKLLDTAGITWRWYPGDEGQTPDPFILAKMGAANTPAYRGTAYVVFEDLPLGNYGNRIPQLSFEVFRPLADPDTAEWLTQAVTMIPASGEFAYATQGIRKGSGGSSEPENLNALTDTADMVVALDRLQAMAPKVESVSVVVAWFGDDLRVGNCKVRPGVEVSAKSTTPAIWSVNGVSRASAFLVSRDDQDRPVYGGTPADFAVVQAIQEMKARGLRVTFYPFILMDVPLGNTLPNPYSDNAAGTGQPAFPWRGRITCSPAVGYAGSVDKTATAATQVAALFGAGTPANFSVSGQSVSWTGPSGDWGLRRMVLHYAHLCAAAGGVDAFLIGTEMPGLTTIRSGASAYPAVQAFRDLAADVRSILGSSTKIGYAADWSEYFGHQPGDGSGDVFFHLDPLWADPEIDFVGIDNYMPLSDWRDGFEHADAAEGWPAIYDRAYLQANITGGEGFDWFYASPADRSAQVRTPITDGTASKPWVFRYKDLQAWWSNAHYDRPGGVEGATPTAWAPQSKPIWFTELGCPAIDRGTNQPNVFIDPKSSESFTPHFSRGWRDDAIQRAYLEATYLWWGEAANNPVSSVYGGRMVHVPECAAWTWDARPYPFFPALTDVWTDGANWRLGHWLTGRLGAVSLAALVRHLCLRAGMPEARIDVTGLWGAVEGYAIGALESPRASITTLSRHFGFDAVETEGVIRFVMRGRTAVASVMHDDLVAPSAGSGARDGDVLELTRAQETELPQALKWQVARADEDYDAALVEARRITVDTTRIASESFPMAVPPEEAERRCRRALMEAWTGRETAAFRLPPSRLALDPADVVTLAHDGRHIPLRLVSIADAEARGIEVVRQDREAFDLPPGSPRQSSLLKAVVFGAPEAVFLDLPQLTEDQAAHRPFVVAHAVPWPGEMAVFRSPSTDGFELLTTFGGRARIGALVSDFYAGPTSRFDLSNALVVDLLTGTLESVTDLTLFGGANALAVENTAGTWEIVQAGDAELIAPGRYSLTRLLRGQRGTEAAMANPAPAGTRVVVLDDALASLPISEADLGLPWNWRVGPASRSVSDETYVAASFTPIGVGLHPFSVAHVEQPWRKPRVPGDLTIRWTRRSRALAADSWGAVEVPLIEEVEAYEVEILDGVAVKRTLTTPTTSAIYTGAEQTADWGALLGSGDTLDIRIYQLSALIGRGAAKTITLTF</sequence>
<dbReference type="OrthoDB" id="8445115at2"/>
<organism evidence="4 5">
    <name type="scientific">Palleronia sediminis</name>
    <dbReference type="NCBI Taxonomy" id="2547833"/>
    <lineage>
        <taxon>Bacteria</taxon>
        <taxon>Pseudomonadati</taxon>
        <taxon>Pseudomonadota</taxon>
        <taxon>Alphaproteobacteria</taxon>
        <taxon>Rhodobacterales</taxon>
        <taxon>Roseobacteraceae</taxon>
        <taxon>Palleronia</taxon>
    </lineage>
</organism>
<dbReference type="EMBL" id="SNAA01000001">
    <property type="protein sequence ID" value="TDL83963.1"/>
    <property type="molecule type" value="Genomic_DNA"/>
</dbReference>
<evidence type="ECO:0000259" key="2">
    <source>
        <dbReference type="Pfam" id="PF13550"/>
    </source>
</evidence>
<protein>
    <recommendedName>
        <fullName evidence="6">Tail protein</fullName>
    </recommendedName>
</protein>
<dbReference type="InterPro" id="IPR025195">
    <property type="entry name" value="GTA_TIM_dom"/>
</dbReference>
<keyword evidence="5" id="KW-1185">Reference proteome</keyword>
<dbReference type="Pfam" id="PF13550">
    <property type="entry name" value="Phage-tail_3"/>
    <property type="match status" value="1"/>
</dbReference>
<dbReference type="RefSeq" id="WP_133395072.1">
    <property type="nucleotide sequence ID" value="NZ_SNAA01000001.1"/>
</dbReference>
<dbReference type="SUPFAM" id="SSF51445">
    <property type="entry name" value="(Trans)glycosidases"/>
    <property type="match status" value="1"/>
</dbReference>
<dbReference type="InterPro" id="IPR017853">
    <property type="entry name" value="GH"/>
</dbReference>
<comment type="caution">
    <text evidence="4">The sequence shown here is derived from an EMBL/GenBank/DDBJ whole genome shotgun (WGS) entry which is preliminary data.</text>
</comment>
<dbReference type="Pfam" id="PF23666">
    <property type="entry name" value="Rcc01698_C"/>
    <property type="match status" value="1"/>
</dbReference>